<evidence type="ECO:0000256" key="1">
    <source>
        <dbReference type="ARBA" id="ARBA00009631"/>
    </source>
</evidence>
<dbReference type="InterPro" id="IPR000557">
    <property type="entry name" value="Calponin_repeat"/>
</dbReference>
<gene>
    <name evidence="5" type="ORF">RF11_02439</name>
</gene>
<dbReference type="InterPro" id="IPR001715">
    <property type="entry name" value="CH_dom"/>
</dbReference>
<dbReference type="PROSITE" id="PS01052">
    <property type="entry name" value="CALPONIN_1"/>
    <property type="match status" value="1"/>
</dbReference>
<dbReference type="SUPFAM" id="SSF47576">
    <property type="entry name" value="Calponin-homology domain, CH-domain"/>
    <property type="match status" value="1"/>
</dbReference>
<evidence type="ECO:0000313" key="5">
    <source>
        <dbReference type="EMBL" id="KII66241.1"/>
    </source>
</evidence>
<evidence type="ECO:0000256" key="2">
    <source>
        <dbReference type="RuleBase" id="RU361224"/>
    </source>
</evidence>
<dbReference type="Pfam" id="PF00307">
    <property type="entry name" value="CH"/>
    <property type="match status" value="1"/>
</dbReference>
<dbReference type="OrthoDB" id="21595at2759"/>
<dbReference type="Pfam" id="PF00402">
    <property type="entry name" value="Calponin"/>
    <property type="match status" value="1"/>
</dbReference>
<dbReference type="GO" id="GO:0015629">
    <property type="term" value="C:actin cytoskeleton"/>
    <property type="evidence" value="ECO:0007669"/>
    <property type="project" value="TreeGrafter"/>
</dbReference>
<comment type="similarity">
    <text evidence="1 2">Belongs to the calponin family.</text>
</comment>
<evidence type="ECO:0000313" key="6">
    <source>
        <dbReference type="Proteomes" id="UP000031668"/>
    </source>
</evidence>
<reference evidence="5 6" key="1">
    <citation type="journal article" date="2014" name="Genome Biol. Evol.">
        <title>The genome of the myxosporean Thelohanellus kitauei shows adaptations to nutrient acquisition within its fish host.</title>
        <authorList>
            <person name="Yang Y."/>
            <person name="Xiong J."/>
            <person name="Zhou Z."/>
            <person name="Huo F."/>
            <person name="Miao W."/>
            <person name="Ran C."/>
            <person name="Liu Y."/>
            <person name="Zhang J."/>
            <person name="Feng J."/>
            <person name="Wang M."/>
            <person name="Wang M."/>
            <person name="Wang L."/>
            <person name="Yao B."/>
        </authorList>
    </citation>
    <scope>NUCLEOTIDE SEQUENCE [LARGE SCALE GENOMIC DNA]</scope>
    <source>
        <strain evidence="5">Wuqing</strain>
    </source>
</reference>
<keyword evidence="6" id="KW-1185">Reference proteome</keyword>
<dbReference type="Proteomes" id="UP000031668">
    <property type="component" value="Unassembled WGS sequence"/>
</dbReference>
<dbReference type="EMBL" id="JWZT01003589">
    <property type="protein sequence ID" value="KII66241.1"/>
    <property type="molecule type" value="Genomic_DNA"/>
</dbReference>
<dbReference type="PRINTS" id="PR00888">
    <property type="entry name" value="SM22CALPONIN"/>
</dbReference>
<dbReference type="InterPro" id="IPR003096">
    <property type="entry name" value="SM22_calponin"/>
</dbReference>
<dbReference type="Gene3D" id="1.10.418.10">
    <property type="entry name" value="Calponin-like domain"/>
    <property type="match status" value="1"/>
</dbReference>
<evidence type="ECO:0000256" key="3">
    <source>
        <dbReference type="SAM" id="MobiDB-lite"/>
    </source>
</evidence>
<sequence>MKSSSQAYGLTKDVLEKIEAKYSEESERECMQWIEDITGIKFYTTPGQAAVQEKLKSGVILCHLINKLKPNSVKKINETTLAFKQMENISNFLSACQQYGLQSTDIFQTIDLFEGKNMVQVLTTIVALGRRAQGLNFKGPVLGPKEAQKNEREFTEEQLREGEKIIGLQMGSNKGATQSGQNFGKTRSILQE</sequence>
<dbReference type="PANTHER" id="PTHR47385:SF14">
    <property type="entry name" value="TRANSGELIN"/>
    <property type="match status" value="1"/>
</dbReference>
<dbReference type="OMA" id="RLGPKMA"/>
<dbReference type="PANTHER" id="PTHR47385">
    <property type="entry name" value="CALPONIN"/>
    <property type="match status" value="1"/>
</dbReference>
<evidence type="ECO:0000259" key="4">
    <source>
        <dbReference type="PROSITE" id="PS50021"/>
    </source>
</evidence>
<dbReference type="InterPro" id="IPR036872">
    <property type="entry name" value="CH_dom_sf"/>
</dbReference>
<dbReference type="GO" id="GO:0051015">
    <property type="term" value="F:actin filament binding"/>
    <property type="evidence" value="ECO:0007669"/>
    <property type="project" value="TreeGrafter"/>
</dbReference>
<organism evidence="5 6">
    <name type="scientific">Thelohanellus kitauei</name>
    <name type="common">Myxosporean</name>
    <dbReference type="NCBI Taxonomy" id="669202"/>
    <lineage>
        <taxon>Eukaryota</taxon>
        <taxon>Metazoa</taxon>
        <taxon>Cnidaria</taxon>
        <taxon>Myxozoa</taxon>
        <taxon>Myxosporea</taxon>
        <taxon>Bivalvulida</taxon>
        <taxon>Platysporina</taxon>
        <taxon>Myxobolidae</taxon>
        <taxon>Thelohanellus</taxon>
    </lineage>
</organism>
<dbReference type="AlphaFoldDB" id="A0A0C2MGE1"/>
<feature type="domain" description="Calponin-homology (CH)" evidence="4">
    <location>
        <begin position="24"/>
        <end position="133"/>
    </location>
</feature>
<dbReference type="GO" id="GO:0007015">
    <property type="term" value="P:actin filament organization"/>
    <property type="evidence" value="ECO:0007669"/>
    <property type="project" value="TreeGrafter"/>
</dbReference>
<dbReference type="InterPro" id="IPR050606">
    <property type="entry name" value="Calponin-like"/>
</dbReference>
<name>A0A0C2MGE1_THEKT</name>
<comment type="caution">
    <text evidence="5">The sequence shown here is derived from an EMBL/GenBank/DDBJ whole genome shotgun (WGS) entry which is preliminary data.</text>
</comment>
<accession>A0A0C2MGE1</accession>
<dbReference type="PROSITE" id="PS51122">
    <property type="entry name" value="CALPONIN_2"/>
    <property type="match status" value="1"/>
</dbReference>
<feature type="region of interest" description="Disordered" evidence="3">
    <location>
        <begin position="170"/>
        <end position="192"/>
    </location>
</feature>
<dbReference type="SMART" id="SM00033">
    <property type="entry name" value="CH"/>
    <property type="match status" value="1"/>
</dbReference>
<proteinExistence type="inferred from homology"/>
<dbReference type="PROSITE" id="PS50021">
    <property type="entry name" value="CH"/>
    <property type="match status" value="1"/>
</dbReference>
<protein>
    <recommendedName>
        <fullName evidence="2">Transgelin</fullName>
    </recommendedName>
</protein>